<evidence type="ECO:0000256" key="1">
    <source>
        <dbReference type="SAM" id="MobiDB-lite"/>
    </source>
</evidence>
<evidence type="ECO:0008006" key="4">
    <source>
        <dbReference type="Google" id="ProtNLM"/>
    </source>
</evidence>
<dbReference type="RefSeq" id="WP_189569084.1">
    <property type="nucleotide sequence ID" value="NZ_BMXI01000005.1"/>
</dbReference>
<dbReference type="Proteomes" id="UP000644507">
    <property type="component" value="Unassembled WGS sequence"/>
</dbReference>
<sequence length="221" mass="24482">MNKNLTEIAYILDRSGSMQPLVESAISGFNQFLADQREAPGHATLSLVLFDDEHLVPQNRVPIDNVPPLDTRTYIPRGSTALLDSIGITIDAIGRRLAKLPEEDRPGHVVIAIFTDGMENASRQFTLGDIEQKIRHQREKYGWEFLFLGANQDAIATAASMGIGADSAVTYHASASGQERSNKVLSDAILYSRRKLQEGESVHEKEVTLSQRYQAEEDNES</sequence>
<dbReference type="EMBL" id="BMXI01000005">
    <property type="protein sequence ID" value="GHC49880.1"/>
    <property type="molecule type" value="Genomic_DNA"/>
</dbReference>
<proteinExistence type="predicted"/>
<dbReference type="SUPFAM" id="SSF53300">
    <property type="entry name" value="vWA-like"/>
    <property type="match status" value="1"/>
</dbReference>
<gene>
    <name evidence="2" type="ORF">GCM10007100_14790</name>
</gene>
<dbReference type="AlphaFoldDB" id="A0A918WGQ7"/>
<comment type="caution">
    <text evidence="2">The sequence shown here is derived from an EMBL/GenBank/DDBJ whole genome shotgun (WGS) entry which is preliminary data.</text>
</comment>
<reference evidence="2" key="1">
    <citation type="journal article" date="2014" name="Int. J. Syst. Evol. Microbiol.">
        <title>Complete genome sequence of Corynebacterium casei LMG S-19264T (=DSM 44701T), isolated from a smear-ripened cheese.</title>
        <authorList>
            <consortium name="US DOE Joint Genome Institute (JGI-PGF)"/>
            <person name="Walter F."/>
            <person name="Albersmeier A."/>
            <person name="Kalinowski J."/>
            <person name="Ruckert C."/>
        </authorList>
    </citation>
    <scope>NUCLEOTIDE SEQUENCE</scope>
    <source>
        <strain evidence="2">KCTC 12988</strain>
    </source>
</reference>
<protein>
    <recommendedName>
        <fullName evidence="4">VWFA domain-containing protein</fullName>
    </recommendedName>
</protein>
<reference evidence="2" key="2">
    <citation type="submission" date="2020-09" db="EMBL/GenBank/DDBJ databases">
        <authorList>
            <person name="Sun Q."/>
            <person name="Kim S."/>
        </authorList>
    </citation>
    <scope>NUCLEOTIDE SEQUENCE</scope>
    <source>
        <strain evidence="2">KCTC 12988</strain>
    </source>
</reference>
<feature type="region of interest" description="Disordered" evidence="1">
    <location>
        <begin position="198"/>
        <end position="221"/>
    </location>
</feature>
<dbReference type="Gene3D" id="3.40.50.410">
    <property type="entry name" value="von Willebrand factor, type A domain"/>
    <property type="match status" value="1"/>
</dbReference>
<dbReference type="InterPro" id="IPR036465">
    <property type="entry name" value="vWFA_dom_sf"/>
</dbReference>
<evidence type="ECO:0000313" key="2">
    <source>
        <dbReference type="EMBL" id="GHC49880.1"/>
    </source>
</evidence>
<name>A0A918WGQ7_9BACT</name>
<keyword evidence="3" id="KW-1185">Reference proteome</keyword>
<accession>A0A918WGQ7</accession>
<organism evidence="2 3">
    <name type="scientific">Roseibacillus persicicus</name>
    <dbReference type="NCBI Taxonomy" id="454148"/>
    <lineage>
        <taxon>Bacteria</taxon>
        <taxon>Pseudomonadati</taxon>
        <taxon>Verrucomicrobiota</taxon>
        <taxon>Verrucomicrobiia</taxon>
        <taxon>Verrucomicrobiales</taxon>
        <taxon>Verrucomicrobiaceae</taxon>
        <taxon>Roseibacillus</taxon>
    </lineage>
</organism>
<evidence type="ECO:0000313" key="3">
    <source>
        <dbReference type="Proteomes" id="UP000644507"/>
    </source>
</evidence>
<feature type="compositionally biased region" description="Basic and acidic residues" evidence="1">
    <location>
        <begin position="198"/>
        <end position="207"/>
    </location>
</feature>